<organism evidence="1 2">
    <name type="scientific">Xanthomarina gelatinilytica</name>
    <dbReference type="NCBI Taxonomy" id="1137281"/>
    <lineage>
        <taxon>Bacteria</taxon>
        <taxon>Pseudomonadati</taxon>
        <taxon>Bacteroidota</taxon>
        <taxon>Flavobacteriia</taxon>
        <taxon>Flavobacteriales</taxon>
        <taxon>Flavobacteriaceae</taxon>
        <taxon>Xanthomarina</taxon>
    </lineage>
</organism>
<reference evidence="1 2" key="1">
    <citation type="journal article" date="2018" name="Nat. Biotechnol.">
        <title>A standardized bacterial taxonomy based on genome phylogeny substantially revises the tree of life.</title>
        <authorList>
            <person name="Parks D.H."/>
            <person name="Chuvochina M."/>
            <person name="Waite D.W."/>
            <person name="Rinke C."/>
            <person name="Skarshewski A."/>
            <person name="Chaumeil P.A."/>
            <person name="Hugenholtz P."/>
        </authorList>
    </citation>
    <scope>NUCLEOTIDE SEQUENCE [LARGE SCALE GENOMIC DNA]</scope>
    <source>
        <strain evidence="1">UBA10227</strain>
    </source>
</reference>
<sequence>MLPQTQADLIASLGLQPAQQDPFAYTPKQPQSTIEPLSPFERIKSQITTPSNDPVIANIQKLGGLAKDILIPQSFGDLALEVGLMAAPPLLAAKKTGGLLKKTPLENILKSGTTQKIIPEDLPKVNIDVYEFDEIADWATGTLSQKDASGMFKRNPDRFLKTLDNTGLKKNSQTYLKNLADQEGNITVYRYLNLGEGGEKVLRTEKGLASTTLSPKHAVEKAQAESIKNVLIPQKGYKPSVLQTDFDKQAAIAEGLLVPRKMDRQPFVIEYKVPVNKVEGYMPVIKRSIDEENIKRPWMRKTADESYYNEIDELVEEGYEYGDALDEVAYQQQLDYDFDDALPLDMIDDEAEAIINLKGIQPSNVYKIGEGGKIIKQ</sequence>
<evidence type="ECO:0000313" key="2">
    <source>
        <dbReference type="Proteomes" id="UP000263268"/>
    </source>
</evidence>
<comment type="caution">
    <text evidence="1">The sequence shown here is derived from an EMBL/GenBank/DDBJ whole genome shotgun (WGS) entry which is preliminary data.</text>
</comment>
<gene>
    <name evidence="1" type="ORF">DHV22_10410</name>
</gene>
<accession>A0A3D6BRU1</accession>
<proteinExistence type="predicted"/>
<name>A0A3D6BRU1_9FLAO</name>
<dbReference type="Proteomes" id="UP000263268">
    <property type="component" value="Unassembled WGS sequence"/>
</dbReference>
<dbReference type="EMBL" id="DPRK01000170">
    <property type="protein sequence ID" value="HCY81971.1"/>
    <property type="molecule type" value="Genomic_DNA"/>
</dbReference>
<evidence type="ECO:0000313" key="1">
    <source>
        <dbReference type="EMBL" id="HCY81971.1"/>
    </source>
</evidence>
<protein>
    <submittedName>
        <fullName evidence="1">Uncharacterized protein</fullName>
    </submittedName>
</protein>
<dbReference type="AlphaFoldDB" id="A0A3D6BRU1"/>